<dbReference type="Proteomes" id="UP000275408">
    <property type="component" value="Unassembled WGS sequence"/>
</dbReference>
<feature type="compositionally biased region" description="Basic residues" evidence="2">
    <location>
        <begin position="16"/>
        <end position="25"/>
    </location>
</feature>
<evidence type="ECO:0000256" key="2">
    <source>
        <dbReference type="SAM" id="MobiDB-lite"/>
    </source>
</evidence>
<evidence type="ECO:0000313" key="3">
    <source>
        <dbReference type="EMBL" id="RMX50515.1"/>
    </source>
</evidence>
<feature type="coiled-coil region" evidence="1">
    <location>
        <begin position="87"/>
        <end position="163"/>
    </location>
</feature>
<evidence type="ECO:0000313" key="4">
    <source>
        <dbReference type="Proteomes" id="UP000275408"/>
    </source>
</evidence>
<keyword evidence="1" id="KW-0175">Coiled coil</keyword>
<comment type="caution">
    <text evidence="3">The sequence shown here is derived from an EMBL/GenBank/DDBJ whole genome shotgun (WGS) entry which is preliminary data.</text>
</comment>
<feature type="region of interest" description="Disordered" evidence="2">
    <location>
        <begin position="61"/>
        <end position="80"/>
    </location>
</feature>
<reference evidence="3 4" key="1">
    <citation type="journal article" date="2018" name="Sci. Rep.">
        <title>Comparative analysis of the Pocillopora damicornis genome highlights role of immune system in coral evolution.</title>
        <authorList>
            <person name="Cunning R."/>
            <person name="Bay R.A."/>
            <person name="Gillette P."/>
            <person name="Baker A.C."/>
            <person name="Traylor-Knowles N."/>
        </authorList>
    </citation>
    <scope>NUCLEOTIDE SEQUENCE [LARGE SCALE GENOMIC DNA]</scope>
    <source>
        <strain evidence="3">RSMAS</strain>
        <tissue evidence="3">Whole animal</tissue>
    </source>
</reference>
<gene>
    <name evidence="3" type="ORF">pdam_00024407</name>
</gene>
<name>A0A3M6UA09_POCDA</name>
<sequence>MFQPEVDRYLGSSASRRYKKHRKSKSWREVETATDEHSAEEIESDEQGNLVTLECTNCQQPAAKRQKTGKRAAEKEQPQSPNYKLICKQLTQRNQQVGKAYKSLKAQFDELEKSCQDKDEQLTQAQQDADEMTDLVRHSEQRVAAYKEELREKDQRIKVLEQQPRAMQNSAVPSPVNYEAAGKVDHNDLHRNPSTLSGGVVDLQEKKCSLNNAYGLAGTVSSTIRDFLGIAELRSVNEVAFQSTLERLEPNWYH</sequence>
<dbReference type="AlphaFoldDB" id="A0A3M6UA09"/>
<keyword evidence="4" id="KW-1185">Reference proteome</keyword>
<protein>
    <submittedName>
        <fullName evidence="3">Uncharacterized protein</fullName>
    </submittedName>
</protein>
<organism evidence="3 4">
    <name type="scientific">Pocillopora damicornis</name>
    <name type="common">Cauliflower coral</name>
    <name type="synonym">Millepora damicornis</name>
    <dbReference type="NCBI Taxonomy" id="46731"/>
    <lineage>
        <taxon>Eukaryota</taxon>
        <taxon>Metazoa</taxon>
        <taxon>Cnidaria</taxon>
        <taxon>Anthozoa</taxon>
        <taxon>Hexacorallia</taxon>
        <taxon>Scleractinia</taxon>
        <taxon>Astrocoeniina</taxon>
        <taxon>Pocilloporidae</taxon>
        <taxon>Pocillopora</taxon>
    </lineage>
</organism>
<proteinExistence type="predicted"/>
<evidence type="ECO:0000256" key="1">
    <source>
        <dbReference type="SAM" id="Coils"/>
    </source>
</evidence>
<dbReference type="EMBL" id="RCHS01001942">
    <property type="protein sequence ID" value="RMX50515.1"/>
    <property type="molecule type" value="Genomic_DNA"/>
</dbReference>
<feature type="compositionally biased region" description="Basic and acidic residues" evidence="2">
    <location>
        <begin position="26"/>
        <end position="40"/>
    </location>
</feature>
<feature type="region of interest" description="Disordered" evidence="2">
    <location>
        <begin position="1"/>
        <end position="47"/>
    </location>
</feature>
<accession>A0A3M6UA09</accession>